<dbReference type="KEGG" id="euz:DVS28_a0570"/>
<sequence length="402" mass="42399">MQVAPLVARSGRDDAPDTREETAVTTTSYRVLVVDDSSLIRRLLLKILQLDPEVVVVGQASDGHEALAVAEQVAPDLVVLDIEMPVMDGIEALEHLKRRYPSLPVIMFSTLTARGATATLDALTKGADDYVTKPSNTGSFAQTAEHVLAELTPRIKALVDRSRTRPMSPVLAPTTPLSSLTAPARQRPPSRTSFRPRVAVVAVSTGGPDALQTLVPLLPSSLPVPVLVTQHMPPLFTGLLADRLDGQAGIRVREGYDGAQPGPGEVWLAPGGFHMLLRADDDGRVVLALDDGPPVQSCKPAANPMFASAVDLFDRQVIGVVLTGMGIDGLDGARRVQQAGGMVICQDEASSVVWGMPGAVHKAGLAEEVLPLEDIATTIGRVASASPARPLTVRTPPARVGP</sequence>
<dbReference type="GO" id="GO:0006935">
    <property type="term" value="P:chemotaxis"/>
    <property type="evidence" value="ECO:0007669"/>
    <property type="project" value="UniProtKB-UniRule"/>
</dbReference>
<feature type="region of interest" description="Disordered" evidence="6">
    <location>
        <begin position="1"/>
        <end position="22"/>
    </location>
</feature>
<dbReference type="SMART" id="SM00448">
    <property type="entry name" value="REC"/>
    <property type="match status" value="1"/>
</dbReference>
<keyword evidence="10" id="KW-1185">Reference proteome</keyword>
<comment type="catalytic activity">
    <reaction evidence="3">
        <text>L-glutaminyl-[protein] + H2O = L-glutamyl-[protein] + NH4(+)</text>
        <dbReference type="Rhea" id="RHEA:16441"/>
        <dbReference type="Rhea" id="RHEA-COMP:10207"/>
        <dbReference type="Rhea" id="RHEA-COMP:10208"/>
        <dbReference type="ChEBI" id="CHEBI:15377"/>
        <dbReference type="ChEBI" id="CHEBI:28938"/>
        <dbReference type="ChEBI" id="CHEBI:29973"/>
        <dbReference type="ChEBI" id="CHEBI:30011"/>
        <dbReference type="EC" id="3.5.1.44"/>
    </reaction>
</comment>
<dbReference type="EC" id="3.1.1.61" evidence="3"/>
<dbReference type="NCBIfam" id="NF001965">
    <property type="entry name" value="PRK00742.1"/>
    <property type="match status" value="1"/>
</dbReference>
<evidence type="ECO:0000256" key="5">
    <source>
        <dbReference type="PROSITE-ProRule" id="PRU00169"/>
    </source>
</evidence>
<evidence type="ECO:0000313" key="9">
    <source>
        <dbReference type="EMBL" id="AXV05275.1"/>
    </source>
</evidence>
<evidence type="ECO:0000256" key="4">
    <source>
        <dbReference type="PROSITE-ProRule" id="PRU00050"/>
    </source>
</evidence>
<comment type="function">
    <text evidence="3">Involved in chemotaxis. Part of a chemotaxis signal transduction system that modulates chemotaxis in response to various stimuli. Catalyzes the demethylation of specific methylglutamate residues introduced into the chemoreceptors (methyl-accepting chemotaxis proteins or MCP) by CheR. Also mediates the irreversible deamidation of specific glutamine residues to glutamic acid.</text>
</comment>
<dbReference type="PANTHER" id="PTHR42872">
    <property type="entry name" value="PROTEIN-GLUTAMATE METHYLESTERASE/PROTEIN-GLUTAMINE GLUTAMINASE"/>
    <property type="match status" value="1"/>
</dbReference>
<name>A0A346XSS8_9ACTN</name>
<dbReference type="EMBL" id="CP031165">
    <property type="protein sequence ID" value="AXV05275.1"/>
    <property type="molecule type" value="Genomic_DNA"/>
</dbReference>
<evidence type="ECO:0000256" key="2">
    <source>
        <dbReference type="ARBA" id="ARBA00048267"/>
    </source>
</evidence>
<proteinExistence type="inferred from homology"/>
<feature type="active site" evidence="3 4">
    <location>
        <position position="328"/>
    </location>
</feature>
<evidence type="ECO:0000259" key="8">
    <source>
        <dbReference type="PROSITE" id="PS50122"/>
    </source>
</evidence>
<comment type="catalytic activity">
    <reaction evidence="2 3">
        <text>[protein]-L-glutamate 5-O-methyl ester + H2O = L-glutamyl-[protein] + methanol + H(+)</text>
        <dbReference type="Rhea" id="RHEA:23236"/>
        <dbReference type="Rhea" id="RHEA-COMP:10208"/>
        <dbReference type="Rhea" id="RHEA-COMP:10311"/>
        <dbReference type="ChEBI" id="CHEBI:15377"/>
        <dbReference type="ChEBI" id="CHEBI:15378"/>
        <dbReference type="ChEBI" id="CHEBI:17790"/>
        <dbReference type="ChEBI" id="CHEBI:29973"/>
        <dbReference type="ChEBI" id="CHEBI:82795"/>
        <dbReference type="EC" id="3.1.1.61"/>
    </reaction>
</comment>
<comment type="PTM">
    <text evidence="3">Phosphorylated by CheA. Phosphorylation of the N-terminal regulatory domain activates the methylesterase activity.</text>
</comment>
<dbReference type="Pfam" id="PF01339">
    <property type="entry name" value="CheB_methylest"/>
    <property type="match status" value="1"/>
</dbReference>
<evidence type="ECO:0000256" key="3">
    <source>
        <dbReference type="HAMAP-Rule" id="MF_00099"/>
    </source>
</evidence>
<comment type="similarity">
    <text evidence="3">Belongs to the CheB family.</text>
</comment>
<dbReference type="AlphaFoldDB" id="A0A346XSS8"/>
<feature type="active site" evidence="3 4">
    <location>
        <position position="204"/>
    </location>
</feature>
<dbReference type="PIRSF" id="PIRSF000876">
    <property type="entry name" value="RR_chemtxs_CheB"/>
    <property type="match status" value="1"/>
</dbReference>
<organism evidence="9 10">
    <name type="scientific">Euzebya pacifica</name>
    <dbReference type="NCBI Taxonomy" id="1608957"/>
    <lineage>
        <taxon>Bacteria</taxon>
        <taxon>Bacillati</taxon>
        <taxon>Actinomycetota</taxon>
        <taxon>Nitriliruptoria</taxon>
        <taxon>Euzebyales</taxon>
    </lineage>
</organism>
<comment type="domain">
    <text evidence="3">Contains a C-terminal catalytic domain, and an N-terminal region which modulates catalytic activity.</text>
</comment>
<dbReference type="CDD" id="cd16432">
    <property type="entry name" value="CheB_Rec"/>
    <property type="match status" value="1"/>
</dbReference>
<comment type="subcellular location">
    <subcellularLocation>
        <location evidence="3">Cytoplasm</location>
    </subcellularLocation>
</comment>
<dbReference type="PANTHER" id="PTHR42872:SF3">
    <property type="entry name" value="PROTEIN-GLUTAMATE METHYLESTERASE_PROTEIN-GLUTAMINE GLUTAMINASE 1"/>
    <property type="match status" value="1"/>
</dbReference>
<dbReference type="Pfam" id="PF00072">
    <property type="entry name" value="Response_reg"/>
    <property type="match status" value="1"/>
</dbReference>
<dbReference type="GO" id="GO:0005737">
    <property type="term" value="C:cytoplasm"/>
    <property type="evidence" value="ECO:0007669"/>
    <property type="project" value="UniProtKB-SubCell"/>
</dbReference>
<dbReference type="PROSITE" id="PS50122">
    <property type="entry name" value="CHEB"/>
    <property type="match status" value="1"/>
</dbReference>
<dbReference type="GO" id="GO:0000156">
    <property type="term" value="F:phosphorelay response regulator activity"/>
    <property type="evidence" value="ECO:0007669"/>
    <property type="project" value="InterPro"/>
</dbReference>
<accession>A0A346XSS8</accession>
<dbReference type="InterPro" id="IPR008248">
    <property type="entry name" value="CheB-like"/>
</dbReference>
<dbReference type="GO" id="GO:0008984">
    <property type="term" value="F:protein-glutamate methylesterase activity"/>
    <property type="evidence" value="ECO:0007669"/>
    <property type="project" value="UniProtKB-UniRule"/>
</dbReference>
<dbReference type="Gene3D" id="3.40.50.180">
    <property type="entry name" value="Methylesterase CheB, C-terminal domain"/>
    <property type="match status" value="1"/>
</dbReference>
<evidence type="ECO:0000259" key="7">
    <source>
        <dbReference type="PROSITE" id="PS50110"/>
    </source>
</evidence>
<dbReference type="InterPro" id="IPR011006">
    <property type="entry name" value="CheY-like_superfamily"/>
</dbReference>
<feature type="region of interest" description="Disordered" evidence="6">
    <location>
        <begin position="162"/>
        <end position="193"/>
    </location>
</feature>
<dbReference type="InterPro" id="IPR035909">
    <property type="entry name" value="CheB_C"/>
</dbReference>
<dbReference type="PROSITE" id="PS50110">
    <property type="entry name" value="RESPONSE_REGULATORY"/>
    <property type="match status" value="1"/>
</dbReference>
<feature type="active site" evidence="3 4">
    <location>
        <position position="231"/>
    </location>
</feature>
<keyword evidence="3 4" id="KW-0145">Chemotaxis</keyword>
<protein>
    <recommendedName>
        <fullName evidence="3">Protein-glutamate methylesterase/protein-glutamine glutaminase</fullName>
        <ecNumber evidence="3">3.1.1.61</ecNumber>
        <ecNumber evidence="3">3.5.1.44</ecNumber>
    </recommendedName>
</protein>
<evidence type="ECO:0000313" key="10">
    <source>
        <dbReference type="Proteomes" id="UP000264006"/>
    </source>
</evidence>
<dbReference type="SUPFAM" id="SSF52738">
    <property type="entry name" value="Methylesterase CheB, C-terminal domain"/>
    <property type="match status" value="1"/>
</dbReference>
<dbReference type="HAMAP" id="MF_00099">
    <property type="entry name" value="CheB_chemtxs"/>
    <property type="match status" value="1"/>
</dbReference>
<keyword evidence="3 5" id="KW-0597">Phosphoprotein</keyword>
<evidence type="ECO:0000256" key="1">
    <source>
        <dbReference type="ARBA" id="ARBA00022801"/>
    </source>
</evidence>
<keyword evidence="1 3" id="KW-0378">Hydrolase</keyword>
<dbReference type="Proteomes" id="UP000264006">
    <property type="component" value="Chromosome"/>
</dbReference>
<gene>
    <name evidence="3" type="primary">cheB</name>
    <name evidence="9" type="ORF">DVS28_a0570</name>
</gene>
<feature type="domain" description="CheB-type methylesterase" evidence="8">
    <location>
        <begin position="188"/>
        <end position="386"/>
    </location>
</feature>
<keyword evidence="3" id="KW-0963">Cytoplasm</keyword>
<dbReference type="GO" id="GO:0050568">
    <property type="term" value="F:protein-glutamine glutaminase activity"/>
    <property type="evidence" value="ECO:0007669"/>
    <property type="project" value="UniProtKB-UniRule"/>
</dbReference>
<dbReference type="SUPFAM" id="SSF52172">
    <property type="entry name" value="CheY-like"/>
    <property type="match status" value="1"/>
</dbReference>
<feature type="domain" description="Response regulatory" evidence="7">
    <location>
        <begin position="30"/>
        <end position="148"/>
    </location>
</feature>
<dbReference type="Gene3D" id="3.40.50.2300">
    <property type="match status" value="1"/>
</dbReference>
<dbReference type="InterPro" id="IPR001789">
    <property type="entry name" value="Sig_transdc_resp-reg_receiver"/>
</dbReference>
<evidence type="ECO:0000256" key="6">
    <source>
        <dbReference type="SAM" id="MobiDB-lite"/>
    </source>
</evidence>
<dbReference type="OrthoDB" id="9793421at2"/>
<feature type="modified residue" description="4-aspartylphosphate" evidence="3 5">
    <location>
        <position position="81"/>
    </location>
</feature>
<dbReference type="CDD" id="cd17541">
    <property type="entry name" value="REC_CheB-like"/>
    <property type="match status" value="1"/>
</dbReference>
<feature type="compositionally biased region" description="Basic and acidic residues" evidence="6">
    <location>
        <begin position="10"/>
        <end position="22"/>
    </location>
</feature>
<dbReference type="EC" id="3.5.1.44" evidence="3"/>
<dbReference type="InterPro" id="IPR000673">
    <property type="entry name" value="Sig_transdc_resp-reg_Me-estase"/>
</dbReference>
<reference evidence="9 10" key="1">
    <citation type="submission" date="2018-09" db="EMBL/GenBank/DDBJ databases">
        <title>Complete genome sequence of Euzebya sp. DY32-46 isolated from seawater of Pacific Ocean.</title>
        <authorList>
            <person name="Xu L."/>
            <person name="Wu Y.-H."/>
            <person name="Xu X.-W."/>
        </authorList>
    </citation>
    <scope>NUCLEOTIDE SEQUENCE [LARGE SCALE GENOMIC DNA]</scope>
    <source>
        <strain evidence="9 10">DY32-46</strain>
    </source>
</reference>